<dbReference type="GO" id="GO:0000139">
    <property type="term" value="C:Golgi membrane"/>
    <property type="evidence" value="ECO:0007669"/>
    <property type="project" value="UniProtKB-SubCell"/>
</dbReference>
<dbReference type="eggNOG" id="KOG1021">
    <property type="taxonomic scope" value="Eukaryota"/>
</dbReference>
<dbReference type="EnsemblPlants" id="OMERI10G09310.1">
    <property type="protein sequence ID" value="OMERI10G09310.1"/>
    <property type="gene ID" value="OMERI10G09310"/>
</dbReference>
<keyword evidence="3" id="KW-0328">Glycosyltransferase</keyword>
<keyword evidence="6" id="KW-0472">Membrane</keyword>
<feature type="domain" description="Exostosin GT47" evidence="7">
    <location>
        <begin position="97"/>
        <end position="437"/>
    </location>
</feature>
<keyword evidence="6" id="KW-1133">Transmembrane helix</keyword>
<dbReference type="AlphaFoldDB" id="A0A0E0EYN2"/>
<sequence length="1036" mass="115138">MKPPPTAAATSDSDGGGGGGGGLIRPSRICYMAILSAVFWFLVFSLLSGMPGGGDLSSVLFRPSSLSLPLLNSFTFDQNPSPEQQPPPPPAPAEDRCAGRYIYMYDMPARFNEELLRDCRALRPWTAEGMCRYVANGGMGEPMGGDGGGVFSERGWFDTDQFVLDIIFHGRMKRYGCLTGDPAAAAAVFVPFYGSCDLGRHIFHRNASVKDALSEDLVGWLTRRPEWRAMGGRDHFFVAGRTTWDFRRERDEGWEWGSKLLNYPAVQNMTAILVEASPWSRNNLAVPYPTYFHPETAADVAAWQRRVRAAARPWLFSFAGGPRKGNGTIRADIIRQCGASSRCNLFHCHGAAASGCNAPGAVMRVFESSRFCLEPRGDTMTRRSTFDAILAGCIPVFFHPGSAYTQYTLHLPPERGGWSVLIPHADVTGRNVSIEETLAAISPEKVRSMQEEVIRLIPTVVYADTRSSRVDFRDAFDVAVDAVVGRVARRRRGEPDARSFIYTFIASIYWHYITHTVKLATHTYVRTSAPMAASVVSDKSGGGASLLRPSRVLFLAVLSTAFWSVIFYAHHSAVQGNATMASVLLRPSSFSRPLLTSFRLIGGGLDRCAGRRVYMYELPPRFNAELVRDCRLYSRSMDVCKLVVNDGFGPALPGGGALPERDVYDTDQYMLALIYHARMRRYECLTGDAAAADAVFVPFYAGFDAAMNLMKSDLAARDALPRQLAEWLVRRPEWRAMGGRDHFMVAARPVWDFYRGGDDGWGNALLTYPAIRNTTVLTVEANPWRGIDFGVPFPSHFHPTSDADVLRWQDRMRRRGRRWLWAFAGAPRPGSTKTVRAQIIEQCTASPSCTHFGSSPGHYNSPGQIMELLESAAFCVQPRGDSYTRKSTFDSMLAGCIPVFLHPASAYTQYTWHLPRDYRSYSVFVPHTDVVAGGRNASIEAALRRIPAATVARMREEVIRLIPRITYRDPAATLVTFRDAFDVAVDAVLDRVARRRRAAAEGREYVDVFDGHDSWKHNLLDDGQTQIGPHEFDPYL</sequence>
<dbReference type="Proteomes" id="UP000008021">
    <property type="component" value="Chromosome 10"/>
</dbReference>
<evidence type="ECO:0000313" key="9">
    <source>
        <dbReference type="Proteomes" id="UP000008021"/>
    </source>
</evidence>
<accession>A0A0E0EYN2</accession>
<dbReference type="Gramene" id="OMERI10G09310.1">
    <property type="protein sequence ID" value="OMERI10G09310.1"/>
    <property type="gene ID" value="OMERI10G09310"/>
</dbReference>
<keyword evidence="5" id="KW-0333">Golgi apparatus</keyword>
<reference evidence="8" key="2">
    <citation type="submission" date="2018-05" db="EMBL/GenBank/DDBJ databases">
        <title>OmerRS3 (Oryza meridionalis Reference Sequence Version 3).</title>
        <authorList>
            <person name="Zhang J."/>
            <person name="Kudrna D."/>
            <person name="Lee S."/>
            <person name="Talag J."/>
            <person name="Welchert J."/>
            <person name="Wing R.A."/>
        </authorList>
    </citation>
    <scope>NUCLEOTIDE SEQUENCE [LARGE SCALE GENOMIC DNA]</scope>
    <source>
        <strain evidence="8">cv. OR44</strain>
    </source>
</reference>
<evidence type="ECO:0000256" key="1">
    <source>
        <dbReference type="ARBA" id="ARBA00004323"/>
    </source>
</evidence>
<dbReference type="PANTHER" id="PTHR11062:SF379">
    <property type="entry name" value="OS10G0459300 PROTEIN"/>
    <property type="match status" value="1"/>
</dbReference>
<evidence type="ECO:0000256" key="6">
    <source>
        <dbReference type="SAM" id="Phobius"/>
    </source>
</evidence>
<keyword evidence="9" id="KW-1185">Reference proteome</keyword>
<proteinExistence type="inferred from homology"/>
<dbReference type="InterPro" id="IPR040911">
    <property type="entry name" value="Exostosin_GT47"/>
</dbReference>
<dbReference type="STRING" id="40149.A0A0E0EYN2"/>
<dbReference type="Pfam" id="PF03016">
    <property type="entry name" value="Exostosin_GT47"/>
    <property type="match status" value="2"/>
</dbReference>
<reference evidence="8" key="1">
    <citation type="submission" date="2015-04" db="UniProtKB">
        <authorList>
            <consortium name="EnsemblPlants"/>
        </authorList>
    </citation>
    <scope>IDENTIFICATION</scope>
</reference>
<evidence type="ECO:0000256" key="3">
    <source>
        <dbReference type="ARBA" id="ARBA00022676"/>
    </source>
</evidence>
<evidence type="ECO:0000256" key="5">
    <source>
        <dbReference type="ARBA" id="ARBA00023034"/>
    </source>
</evidence>
<organism evidence="8">
    <name type="scientific">Oryza meridionalis</name>
    <dbReference type="NCBI Taxonomy" id="40149"/>
    <lineage>
        <taxon>Eukaryota</taxon>
        <taxon>Viridiplantae</taxon>
        <taxon>Streptophyta</taxon>
        <taxon>Embryophyta</taxon>
        <taxon>Tracheophyta</taxon>
        <taxon>Spermatophyta</taxon>
        <taxon>Magnoliopsida</taxon>
        <taxon>Liliopsida</taxon>
        <taxon>Poales</taxon>
        <taxon>Poaceae</taxon>
        <taxon>BOP clade</taxon>
        <taxon>Oryzoideae</taxon>
        <taxon>Oryzeae</taxon>
        <taxon>Oryzinae</taxon>
        <taxon>Oryza</taxon>
    </lineage>
</organism>
<comment type="similarity">
    <text evidence="2">Belongs to the glycosyltransferase 47 family.</text>
</comment>
<keyword evidence="4" id="KW-0735">Signal-anchor</keyword>
<dbReference type="HOGENOM" id="CLU_307041_0_0_1"/>
<feature type="transmembrane region" description="Helical" evidence="6">
    <location>
        <begin position="29"/>
        <end position="47"/>
    </location>
</feature>
<feature type="domain" description="Exostosin GT47" evidence="7">
    <location>
        <begin position="608"/>
        <end position="932"/>
    </location>
</feature>
<dbReference type="PANTHER" id="PTHR11062">
    <property type="entry name" value="EXOSTOSIN HEPARAN SULFATE GLYCOSYLTRANSFERASE -RELATED"/>
    <property type="match status" value="1"/>
</dbReference>
<evidence type="ECO:0000256" key="4">
    <source>
        <dbReference type="ARBA" id="ARBA00022968"/>
    </source>
</evidence>
<evidence type="ECO:0000313" key="8">
    <source>
        <dbReference type="EnsemblPlants" id="OMERI10G09310.1"/>
    </source>
</evidence>
<comment type="subcellular location">
    <subcellularLocation>
        <location evidence="1">Golgi apparatus membrane</location>
        <topology evidence="1">Single-pass type II membrane protein</topology>
    </subcellularLocation>
</comment>
<keyword evidence="3" id="KW-0808">Transferase</keyword>
<protein>
    <recommendedName>
        <fullName evidence="7">Exostosin GT47 domain-containing protein</fullName>
    </recommendedName>
</protein>
<keyword evidence="6" id="KW-0812">Transmembrane</keyword>
<dbReference type="InterPro" id="IPR004263">
    <property type="entry name" value="Exostosin"/>
</dbReference>
<evidence type="ECO:0000256" key="2">
    <source>
        <dbReference type="ARBA" id="ARBA00010271"/>
    </source>
</evidence>
<dbReference type="GO" id="GO:0016757">
    <property type="term" value="F:glycosyltransferase activity"/>
    <property type="evidence" value="ECO:0007669"/>
    <property type="project" value="UniProtKB-KW"/>
</dbReference>
<name>A0A0E0EYN2_9ORYZ</name>
<evidence type="ECO:0000259" key="7">
    <source>
        <dbReference type="Pfam" id="PF03016"/>
    </source>
</evidence>